<reference evidence="3 4" key="1">
    <citation type="submission" date="2019-12" db="EMBL/GenBank/DDBJ databases">
        <title>Shewanella insulae sp. nov., isolated from a tidal flat.</title>
        <authorList>
            <person name="Yoon J.-H."/>
        </authorList>
    </citation>
    <scope>NUCLEOTIDE SEQUENCE [LARGE SCALE GENOMIC DNA]</scope>
    <source>
        <strain evidence="3 4">JBTF-M18</strain>
    </source>
</reference>
<dbReference type="RefSeq" id="WP_160796076.1">
    <property type="nucleotide sequence ID" value="NZ_CANMWR010000002.1"/>
</dbReference>
<protein>
    <submittedName>
        <fullName evidence="3">AAA family ATPase</fullName>
    </submittedName>
</protein>
<evidence type="ECO:0000313" key="4">
    <source>
        <dbReference type="Proteomes" id="UP000474778"/>
    </source>
</evidence>
<evidence type="ECO:0000313" key="3">
    <source>
        <dbReference type="EMBL" id="MXR69161.1"/>
    </source>
</evidence>
<sequence>MLQSDVGHSVDVQSSSLPRDHEHIGDVSKLAPKPISIDDTGLSEALLLDLLVKHIFTAGVVTKELMVAKMGITGGILQQLLDTAKKLGWVENRQTTADGQMRYALSHTGEIHAKLVFSRSGYLGLAPVPLKQYIPICKQQSSRARPITYEMLEQGLKALVLPQDLLYKIGPAMNSSRPVLIYGPPGTGKSYLCRNLNLTLGDAVLIPYAIAIGNEIIQVFDPELHHRTEVEATNNPLDLGSGHDPRWIQCQRPLRITGGELTAEMLEVQFDTHSRTYMAPLQLKANNGILLLDDLGRQRISAKQLFNRWIIPMEEHRDFLSLQSGEHFEIPFELILLFSTNLDPKELVDEAFLRRLGYKIHFDALDESLYRKIWFQVCDELELSCDEEAFTYLLREYHQKFAKPLIPCYPRDLLGIMFDQICFMKLEPVVTQSLIDSAWSIYFVES</sequence>
<feature type="region of interest" description="Disordered" evidence="1">
    <location>
        <begin position="1"/>
        <end position="23"/>
    </location>
</feature>
<dbReference type="CDD" id="cd00009">
    <property type="entry name" value="AAA"/>
    <property type="match status" value="1"/>
</dbReference>
<evidence type="ECO:0000256" key="1">
    <source>
        <dbReference type="SAM" id="MobiDB-lite"/>
    </source>
</evidence>
<evidence type="ECO:0000259" key="2">
    <source>
        <dbReference type="SMART" id="SM00382"/>
    </source>
</evidence>
<dbReference type="SMART" id="SM00382">
    <property type="entry name" value="AAA"/>
    <property type="match status" value="1"/>
</dbReference>
<organism evidence="3 4">
    <name type="scientific">Shewanella insulae</name>
    <dbReference type="NCBI Taxonomy" id="2681496"/>
    <lineage>
        <taxon>Bacteria</taxon>
        <taxon>Pseudomonadati</taxon>
        <taxon>Pseudomonadota</taxon>
        <taxon>Gammaproteobacteria</taxon>
        <taxon>Alteromonadales</taxon>
        <taxon>Shewanellaceae</taxon>
        <taxon>Shewanella</taxon>
    </lineage>
</organism>
<gene>
    <name evidence="3" type="ORF">GNT65_10815</name>
</gene>
<keyword evidence="4" id="KW-1185">Reference proteome</keyword>
<dbReference type="InterPro" id="IPR003593">
    <property type="entry name" value="AAA+_ATPase"/>
</dbReference>
<dbReference type="InterPro" id="IPR027417">
    <property type="entry name" value="P-loop_NTPase"/>
</dbReference>
<dbReference type="SUPFAM" id="SSF52540">
    <property type="entry name" value="P-loop containing nucleoside triphosphate hydrolases"/>
    <property type="match status" value="1"/>
</dbReference>
<dbReference type="AlphaFoldDB" id="A0A6L7I1I9"/>
<feature type="domain" description="AAA+ ATPase" evidence="2">
    <location>
        <begin position="175"/>
        <end position="366"/>
    </location>
</feature>
<dbReference type="Proteomes" id="UP000474778">
    <property type="component" value="Unassembled WGS sequence"/>
</dbReference>
<comment type="caution">
    <text evidence="3">The sequence shown here is derived from an EMBL/GenBank/DDBJ whole genome shotgun (WGS) entry which is preliminary data.</text>
</comment>
<dbReference type="EMBL" id="WRPA01000008">
    <property type="protein sequence ID" value="MXR69161.1"/>
    <property type="molecule type" value="Genomic_DNA"/>
</dbReference>
<proteinExistence type="predicted"/>
<accession>A0A6L7I1I9</accession>
<name>A0A6L7I1I9_9GAMM</name>
<dbReference type="Gene3D" id="3.40.50.300">
    <property type="entry name" value="P-loop containing nucleotide triphosphate hydrolases"/>
    <property type="match status" value="1"/>
</dbReference>